<evidence type="ECO:0000259" key="1">
    <source>
        <dbReference type="PROSITE" id="PS51708"/>
    </source>
</evidence>
<dbReference type="PROSITE" id="PS51708">
    <property type="entry name" value="CHAD"/>
    <property type="match status" value="1"/>
</dbReference>
<reference evidence="2" key="1">
    <citation type="journal article" date="2014" name="Int. J. Syst. Evol. Microbiol.">
        <title>Complete genome sequence of Corynebacterium casei LMG S-19264T (=DSM 44701T), isolated from a smear-ripened cheese.</title>
        <authorList>
            <consortium name="US DOE Joint Genome Institute (JGI-PGF)"/>
            <person name="Walter F."/>
            <person name="Albersmeier A."/>
            <person name="Kalinowski J."/>
            <person name="Ruckert C."/>
        </authorList>
    </citation>
    <scope>NUCLEOTIDE SEQUENCE</scope>
    <source>
        <strain evidence="2">CGMCC 1.12997</strain>
    </source>
</reference>
<gene>
    <name evidence="2" type="ORF">GCM10011585_01910</name>
</gene>
<comment type="caution">
    <text evidence="2">The sequence shown here is derived from an EMBL/GenBank/DDBJ whole genome shotgun (WGS) entry which is preliminary data.</text>
</comment>
<organism evidence="2 3">
    <name type="scientific">Edaphobacter dinghuensis</name>
    <dbReference type="NCBI Taxonomy" id="1560005"/>
    <lineage>
        <taxon>Bacteria</taxon>
        <taxon>Pseudomonadati</taxon>
        <taxon>Acidobacteriota</taxon>
        <taxon>Terriglobia</taxon>
        <taxon>Terriglobales</taxon>
        <taxon>Acidobacteriaceae</taxon>
        <taxon>Edaphobacter</taxon>
    </lineage>
</organism>
<evidence type="ECO:0000313" key="2">
    <source>
        <dbReference type="EMBL" id="GGG63960.1"/>
    </source>
</evidence>
<dbReference type="RefSeq" id="WP_188552298.1">
    <property type="nucleotide sequence ID" value="NZ_BMGT01000001.1"/>
</dbReference>
<dbReference type="Pfam" id="PF05235">
    <property type="entry name" value="CHAD"/>
    <property type="match status" value="1"/>
</dbReference>
<reference evidence="2" key="2">
    <citation type="submission" date="2020-09" db="EMBL/GenBank/DDBJ databases">
        <authorList>
            <person name="Sun Q."/>
            <person name="Zhou Y."/>
        </authorList>
    </citation>
    <scope>NUCLEOTIDE SEQUENCE</scope>
    <source>
        <strain evidence="2">CGMCC 1.12997</strain>
    </source>
</reference>
<dbReference type="SMART" id="SM00880">
    <property type="entry name" value="CHAD"/>
    <property type="match status" value="1"/>
</dbReference>
<dbReference type="Proteomes" id="UP000647241">
    <property type="component" value="Unassembled WGS sequence"/>
</dbReference>
<dbReference type="InterPro" id="IPR038186">
    <property type="entry name" value="CHAD_dom_sf"/>
</dbReference>
<proteinExistence type="predicted"/>
<dbReference type="PANTHER" id="PTHR39339:SF1">
    <property type="entry name" value="CHAD DOMAIN-CONTAINING PROTEIN"/>
    <property type="match status" value="1"/>
</dbReference>
<dbReference type="EMBL" id="BMGT01000001">
    <property type="protein sequence ID" value="GGG63960.1"/>
    <property type="molecule type" value="Genomic_DNA"/>
</dbReference>
<accession>A0A917LXD1</accession>
<feature type="domain" description="CHAD" evidence="1">
    <location>
        <begin position="1"/>
        <end position="263"/>
    </location>
</feature>
<dbReference type="AlphaFoldDB" id="A0A917LXD1"/>
<dbReference type="PANTHER" id="PTHR39339">
    <property type="entry name" value="SLR1444 PROTEIN"/>
    <property type="match status" value="1"/>
</dbReference>
<dbReference type="InterPro" id="IPR007899">
    <property type="entry name" value="CHAD_dom"/>
</dbReference>
<dbReference type="Gene3D" id="1.40.20.10">
    <property type="entry name" value="CHAD domain"/>
    <property type="match status" value="1"/>
</dbReference>
<protein>
    <recommendedName>
        <fullName evidence="1">CHAD domain-containing protein</fullName>
    </recommendedName>
</protein>
<name>A0A917LXD1_9BACT</name>
<keyword evidence="3" id="KW-1185">Reference proteome</keyword>
<evidence type="ECO:0000313" key="3">
    <source>
        <dbReference type="Proteomes" id="UP000647241"/>
    </source>
</evidence>
<sequence>MAAEAHPVRTLRELVTSLEAAITLTVADPKPRPVHHLRTGTRRIEAQLELLTLLPDLPKHDQPAVKARKRLRKLRRAAGRVRDLDVLRDLIPSRSDEAEQLQSFFKHQRERAAHRLIAAIDKHQAKLIRALENILETLAPVESLNLATEELAALARDWYARNAPAAAAEQNHRQLHSTRKAAKLARYISESATATSTRSLARTFESLQQSGGTWHDWLTLSDIAHRRLGDSSRLTQTITRHCERSLAEYQRHLKSLPQKLINA</sequence>